<dbReference type="RefSeq" id="WP_378115613.1">
    <property type="nucleotide sequence ID" value="NZ_JBHRTF010000002.1"/>
</dbReference>
<name>A0ABV7FDP3_9GAMM</name>
<dbReference type="Proteomes" id="UP001595555">
    <property type="component" value="Unassembled WGS sequence"/>
</dbReference>
<evidence type="ECO:0000313" key="1">
    <source>
        <dbReference type="EMBL" id="MFC3114349.1"/>
    </source>
</evidence>
<evidence type="ECO:0008006" key="3">
    <source>
        <dbReference type="Google" id="ProtNLM"/>
    </source>
</evidence>
<reference evidence="2" key="1">
    <citation type="journal article" date="2019" name="Int. J. Syst. Evol. Microbiol.">
        <title>The Global Catalogue of Microorganisms (GCM) 10K type strain sequencing project: providing services to taxonomists for standard genome sequencing and annotation.</title>
        <authorList>
            <consortium name="The Broad Institute Genomics Platform"/>
            <consortium name="The Broad Institute Genome Sequencing Center for Infectious Disease"/>
            <person name="Wu L."/>
            <person name="Ma J."/>
        </authorList>
    </citation>
    <scope>NUCLEOTIDE SEQUENCE [LARGE SCALE GENOMIC DNA]</scope>
    <source>
        <strain evidence="2">KCTC 52237</strain>
    </source>
</reference>
<comment type="caution">
    <text evidence="1">The sequence shown here is derived from an EMBL/GenBank/DDBJ whole genome shotgun (WGS) entry which is preliminary data.</text>
</comment>
<organism evidence="1 2">
    <name type="scientific">Cellvibrio fontiphilus</name>
    <dbReference type="NCBI Taxonomy" id="1815559"/>
    <lineage>
        <taxon>Bacteria</taxon>
        <taxon>Pseudomonadati</taxon>
        <taxon>Pseudomonadota</taxon>
        <taxon>Gammaproteobacteria</taxon>
        <taxon>Cellvibrionales</taxon>
        <taxon>Cellvibrionaceae</taxon>
        <taxon>Cellvibrio</taxon>
    </lineage>
</organism>
<protein>
    <recommendedName>
        <fullName evidence="3">HEAT repeat domain-containing protein</fullName>
    </recommendedName>
</protein>
<accession>A0ABV7FDP3</accession>
<keyword evidence="2" id="KW-1185">Reference proteome</keyword>
<evidence type="ECO:0000313" key="2">
    <source>
        <dbReference type="Proteomes" id="UP001595555"/>
    </source>
</evidence>
<dbReference type="EMBL" id="JBHRTF010000002">
    <property type="protein sequence ID" value="MFC3114349.1"/>
    <property type="molecule type" value="Genomic_DNA"/>
</dbReference>
<gene>
    <name evidence="1" type="ORF">ACFODX_02195</name>
</gene>
<sequence length="429" mass="47755">MNKAVTLTVVFGLGGLCGYQLGGDAPLKLEWGTAQVELDSTVEAAVPSVQQVDNNNARSRPVVSPPSTDEVVRRLSVQTPKSQFEGYRALQQLELLSSSAIQDILLSLDESQAQLKGQIAWFFAGKFPEQSFMLMESSIGEDLATTLFANLALNQPQMMYEWLQQHESDFVFMFPAPEQQLERKMVLLQALSVFPDWQWMAYEEGIRLVRESVRPQDKWSRMGLAQTVATANPVAAIDYALTQHQGLVDVTLLNSALAIYAKTDPMEAKKLFLENQGYADEWAVNALLDNLFSRAYFTDAYQLIDSLNDKKMAESVAVNGASKIHIYGSEKVTEFVASIKDPSLKFKAVSAATQSMAIAGYPVEKLLEIMDGNLRDVSVAEKAFSYAWTLKTGYKDNPQSLAAYMSRMKFNNKELAEEVEKVLGYIKDS</sequence>
<proteinExistence type="predicted"/>